<dbReference type="PROSITE" id="PS01244">
    <property type="entry name" value="ACONITASE_2"/>
    <property type="match status" value="1"/>
</dbReference>
<dbReference type="GO" id="GO:0006099">
    <property type="term" value="P:tricarboxylic acid cycle"/>
    <property type="evidence" value="ECO:0007669"/>
    <property type="project" value="TreeGrafter"/>
</dbReference>
<dbReference type="PANTHER" id="PTHR43160:SF3">
    <property type="entry name" value="ACONITATE HYDRATASE, MITOCHONDRIAL"/>
    <property type="match status" value="1"/>
</dbReference>
<dbReference type="GO" id="GO:0003994">
    <property type="term" value="F:aconitate hydratase activity"/>
    <property type="evidence" value="ECO:0007669"/>
    <property type="project" value="TreeGrafter"/>
</dbReference>
<dbReference type="NCBIfam" id="NF005558">
    <property type="entry name" value="PRK07229.1"/>
    <property type="match status" value="1"/>
</dbReference>
<dbReference type="GO" id="GO:0005739">
    <property type="term" value="C:mitochondrion"/>
    <property type="evidence" value="ECO:0007669"/>
    <property type="project" value="TreeGrafter"/>
</dbReference>
<evidence type="ECO:0000256" key="1">
    <source>
        <dbReference type="ARBA" id="ARBA00001966"/>
    </source>
</evidence>
<dbReference type="FunFam" id="3.40.1060.10:FF:000001">
    <property type="entry name" value="Aconitate hydratase, mitochondrial"/>
    <property type="match status" value="1"/>
</dbReference>
<comment type="cofactor">
    <cofactor evidence="1">
        <name>[4Fe-4S] cluster</name>
        <dbReference type="ChEBI" id="CHEBI:49883"/>
    </cofactor>
</comment>
<feature type="domain" description="Aconitase A/isopropylmalate dehydratase small subunit swivel" evidence="9">
    <location>
        <begin position="615"/>
        <end position="743"/>
    </location>
</feature>
<keyword evidence="6" id="KW-0411">Iron-sulfur</keyword>
<organism evidence="10 11">
    <name type="scientific">Alternaria atra</name>
    <dbReference type="NCBI Taxonomy" id="119953"/>
    <lineage>
        <taxon>Eukaryota</taxon>
        <taxon>Fungi</taxon>
        <taxon>Dikarya</taxon>
        <taxon>Ascomycota</taxon>
        <taxon>Pezizomycotina</taxon>
        <taxon>Dothideomycetes</taxon>
        <taxon>Pleosporomycetidae</taxon>
        <taxon>Pleosporales</taxon>
        <taxon>Pleosporineae</taxon>
        <taxon>Pleosporaceae</taxon>
        <taxon>Alternaria</taxon>
        <taxon>Alternaria sect. Ulocladioides</taxon>
    </lineage>
</organism>
<dbReference type="Gene3D" id="3.20.19.10">
    <property type="entry name" value="Aconitase, domain 4"/>
    <property type="match status" value="1"/>
</dbReference>
<dbReference type="InterPro" id="IPR015932">
    <property type="entry name" value="Aconitase_dom2"/>
</dbReference>
<dbReference type="Pfam" id="PF00694">
    <property type="entry name" value="Aconitase_C"/>
    <property type="match status" value="1"/>
</dbReference>
<dbReference type="FunFam" id="3.20.19.10:FF:000002">
    <property type="entry name" value="Aconitate hydratase, mitochondrial"/>
    <property type="match status" value="1"/>
</dbReference>
<evidence type="ECO:0000256" key="2">
    <source>
        <dbReference type="ARBA" id="ARBA00007185"/>
    </source>
</evidence>
<dbReference type="FunFam" id="3.30.499.10:FF:000004">
    <property type="entry name" value="Aconitate hydratase, mitochondrial"/>
    <property type="match status" value="1"/>
</dbReference>
<evidence type="ECO:0000256" key="4">
    <source>
        <dbReference type="ARBA" id="ARBA00022723"/>
    </source>
</evidence>
<dbReference type="FunFam" id="3.30.499.10:FF:000028">
    <property type="entry name" value="Aconitate hydratase, hypothetical (Eurofung)"/>
    <property type="match status" value="1"/>
</dbReference>
<dbReference type="Gene3D" id="3.40.1060.10">
    <property type="entry name" value="Aconitase, Domain 2"/>
    <property type="match status" value="1"/>
</dbReference>
<evidence type="ECO:0000256" key="6">
    <source>
        <dbReference type="ARBA" id="ARBA00023014"/>
    </source>
</evidence>
<dbReference type="PROSITE" id="PS00450">
    <property type="entry name" value="ACONITASE_1"/>
    <property type="match status" value="1"/>
</dbReference>
<dbReference type="GO" id="GO:0051539">
    <property type="term" value="F:4 iron, 4 sulfur cluster binding"/>
    <property type="evidence" value="ECO:0007669"/>
    <property type="project" value="TreeGrafter"/>
</dbReference>
<accession>A0A8J2HXM1</accession>
<dbReference type="GO" id="GO:0046872">
    <property type="term" value="F:metal ion binding"/>
    <property type="evidence" value="ECO:0007669"/>
    <property type="project" value="UniProtKB-KW"/>
</dbReference>
<evidence type="ECO:0000256" key="7">
    <source>
        <dbReference type="SAM" id="MobiDB-lite"/>
    </source>
</evidence>
<gene>
    <name evidence="10" type="ORF">ALTATR162_LOCUS1988</name>
</gene>
<keyword evidence="4" id="KW-0479">Metal-binding</keyword>
<dbReference type="OrthoDB" id="2224430at2759"/>
<dbReference type="InterPro" id="IPR050926">
    <property type="entry name" value="Aconitase/IPM_isomerase"/>
</dbReference>
<dbReference type="EMBL" id="CAJRGZ010000015">
    <property type="protein sequence ID" value="CAG5147130.1"/>
    <property type="molecule type" value="Genomic_DNA"/>
</dbReference>
<sequence length="813" mass="88370">MQKFSRLGRLGQSLASRRQLATVSDAPLSRKVEMTNWEKGHYINYQKMNENLEIVRGRLNRPLTFAEKILYSHLDDPHGQEIERGSSYLKLRPDRVACQDATAQMAILQFMSAGLPSVATPTTVHCDHLIEAQVGGEKDLERANEINKEVYNFLSTSCAKYNIGFWKPGSGIIHQIVLENYAFPGALLIGTDSHTPNAGGLGMAAIGVGGADAVDVMAGLPWELKAPKVIGVKLTGKLSGWTAPKDIILKVAGILTVKGGTGAIVEYHGPGTESLSCTGMATICNMGAEIGATTSLFPFNDRMYDYLAATKRRDIGDFSREYAAQLREDEGAEYDELIEINLDELEPHINGPFTPDLATPISKFKEAVKANKWPEDLKVGLIGSCTNSSYEDMTRAASIAEDAMAHGIKAKSLFTVTPGSEQIRATIERDGQLKTFEEFGGMVLANACGPCIGSYSPPQPVFEYLQATASYLTIVRLLTSLARIGQWDRKDVKKGEANSIISSYNRNFTGRNDANPATHSFVTSPDLVVAMTIAGTLNFNPLTDTLKGADGKEFKLKEPSGLGLPTNGYDPGQDTYQAPPEDRSSVSVAVSPTSDRLQLLEPFSAWDGKDAKNLPILIKCQGKTTTDHISMAGPWLKYRGHLDNISNNMLIGAINAENGEANKVKNILNGEYGAVPDVARDYKKNGVPWVVVGDWNYGEGSSREHAALEPRHLGGAAIITRSFARIHETNLKKQGMLPLTFSDPADYDKIGPNDKVDLASTELAPGKPLTMTVHPADGSKDFQIKLSHTFNEGQIEWFKNGSALNTMAKNAKQ</sequence>
<keyword evidence="11" id="KW-1185">Reference proteome</keyword>
<dbReference type="CDD" id="cd01584">
    <property type="entry name" value="AcnA_Mitochondrial"/>
    <property type="match status" value="1"/>
</dbReference>
<evidence type="ECO:0000256" key="5">
    <source>
        <dbReference type="ARBA" id="ARBA00023004"/>
    </source>
</evidence>
<dbReference type="InterPro" id="IPR015928">
    <property type="entry name" value="Aconitase/3IPM_dehydase_swvl"/>
</dbReference>
<dbReference type="AlphaFoldDB" id="A0A8J2HXM1"/>
<dbReference type="RefSeq" id="XP_043165525.1">
    <property type="nucleotide sequence ID" value="XM_043309590.1"/>
</dbReference>
<feature type="region of interest" description="Disordered" evidence="7">
    <location>
        <begin position="557"/>
        <end position="585"/>
    </location>
</feature>
<dbReference type="SUPFAM" id="SSF52016">
    <property type="entry name" value="LeuD/IlvD-like"/>
    <property type="match status" value="1"/>
</dbReference>
<dbReference type="GO" id="GO:0005829">
    <property type="term" value="C:cytosol"/>
    <property type="evidence" value="ECO:0007669"/>
    <property type="project" value="TreeGrafter"/>
</dbReference>
<dbReference type="PANTHER" id="PTHR43160">
    <property type="entry name" value="ACONITATE HYDRATASE B"/>
    <property type="match status" value="1"/>
</dbReference>
<dbReference type="GeneID" id="67013382"/>
<evidence type="ECO:0000256" key="3">
    <source>
        <dbReference type="ARBA" id="ARBA00015940"/>
    </source>
</evidence>
<evidence type="ECO:0000259" key="8">
    <source>
        <dbReference type="Pfam" id="PF00330"/>
    </source>
</evidence>
<dbReference type="InterPro" id="IPR000573">
    <property type="entry name" value="AconitaseA/IPMdHydase_ssu_swvl"/>
</dbReference>
<keyword evidence="5" id="KW-0408">Iron</keyword>
<evidence type="ECO:0000259" key="9">
    <source>
        <dbReference type="Pfam" id="PF00694"/>
    </source>
</evidence>
<dbReference type="PRINTS" id="PR00415">
    <property type="entry name" value="ACONITASE"/>
</dbReference>
<dbReference type="InterPro" id="IPR036008">
    <property type="entry name" value="Aconitase_4Fe-4S_dom"/>
</dbReference>
<dbReference type="Proteomes" id="UP000676310">
    <property type="component" value="Unassembled WGS sequence"/>
</dbReference>
<comment type="caution">
    <text evidence="10">The sequence shown here is derived from an EMBL/GenBank/DDBJ whole genome shotgun (WGS) entry which is preliminary data.</text>
</comment>
<dbReference type="InterPro" id="IPR018136">
    <property type="entry name" value="Aconitase_4Fe-4S_BS"/>
</dbReference>
<evidence type="ECO:0000313" key="10">
    <source>
        <dbReference type="EMBL" id="CAG5147130.1"/>
    </source>
</evidence>
<evidence type="ECO:0000313" key="11">
    <source>
        <dbReference type="Proteomes" id="UP000676310"/>
    </source>
</evidence>
<proteinExistence type="inferred from homology"/>
<dbReference type="InterPro" id="IPR001030">
    <property type="entry name" value="Acoase/IPM_deHydtase_lsu_aba"/>
</dbReference>
<dbReference type="Pfam" id="PF00330">
    <property type="entry name" value="Aconitase"/>
    <property type="match status" value="1"/>
</dbReference>
<protein>
    <recommendedName>
        <fullName evidence="3">Aconitate hydratase, mitochondrial</fullName>
    </recommendedName>
</protein>
<comment type="similarity">
    <text evidence="2">Belongs to the aconitase/IPM isomerase family.</text>
</comment>
<name>A0A8J2HXM1_9PLEO</name>
<feature type="domain" description="Aconitase/3-isopropylmalate dehydratase large subunit alpha/beta/alpha" evidence="8">
    <location>
        <begin position="67"/>
        <end position="535"/>
    </location>
</feature>
<dbReference type="SUPFAM" id="SSF53732">
    <property type="entry name" value="Aconitase iron-sulfur domain"/>
    <property type="match status" value="1"/>
</dbReference>
<dbReference type="Gene3D" id="3.30.499.10">
    <property type="entry name" value="Aconitase, domain 3"/>
    <property type="match status" value="2"/>
</dbReference>
<reference evidence="10" key="1">
    <citation type="submission" date="2021-05" db="EMBL/GenBank/DDBJ databases">
        <authorList>
            <person name="Stam R."/>
        </authorList>
    </citation>
    <scope>NUCLEOTIDE SEQUENCE</scope>
    <source>
        <strain evidence="10">CS162</strain>
    </source>
</reference>
<dbReference type="InterPro" id="IPR015931">
    <property type="entry name" value="Acnase/IPM_dHydase_lsu_aba_1/3"/>
</dbReference>